<sequence length="610" mass="65484">MVQRRRSRVLTVLAGAALLAACGSTAQSGSSSTSSSSAANGIITFAEQPGASPNWIFWLTPGSDFTVANNDQFQYLLWRPLYVFGNGAKAEINYALSIGNAPVYSDHDRVVTITLKHWMFSDGQPITARSVVFWMNLLKANKADWGGYVPGQFPDNVASVTAVNASTVRFDLTGSFNPTWFTYNELSQVVPLPMAWDRTSLGAPAPTASTPNLPDTTTQGAQAVYSFLAGQSKDLATYASSPIWSIVDGPWRLKAFTTDGQATFVPNPAYSGPIKPTAKEFIELPFTSDSAEYNVLASGQGQISYGYIPSTDVEQTAHITQLGYHVSPWTVFGFNYIPMNYHNPTYGAVFGQLYFRQALEHLIDEPAWISTFLHGDGTPTYSPVPVSPANPFIDTTTRRPAYPYSPAAARSLLESHGWRLVNGIMTCESPGTAANECGNGVAKGTSLSSVSLAYASGVPSLAQEMEAFASAAHSIGVNIVLSSKPFDTLLGGLGACSPSQALCSWQMVNWGGGWTYGPDYLPTGGEFYLPGAGANPESFADPTATSLIDATHTATNLTPALDAYQNYIAKTLPVLYQPFPAYQVSAISTSLHGVVQNPYGILYPEEWRQS</sequence>
<dbReference type="PANTHER" id="PTHR30290">
    <property type="entry name" value="PERIPLASMIC BINDING COMPONENT OF ABC TRANSPORTER"/>
    <property type="match status" value="1"/>
</dbReference>
<feature type="signal peptide" evidence="5">
    <location>
        <begin position="1"/>
        <end position="26"/>
    </location>
</feature>
<dbReference type="PANTHER" id="PTHR30290:SF10">
    <property type="entry name" value="PERIPLASMIC OLIGOPEPTIDE-BINDING PROTEIN-RELATED"/>
    <property type="match status" value="1"/>
</dbReference>
<keyword evidence="4 5" id="KW-0732">Signal</keyword>
<dbReference type="Proteomes" id="UP000000771">
    <property type="component" value="Chromosome"/>
</dbReference>
<keyword evidence="8" id="KW-1185">Reference proteome</keyword>
<evidence type="ECO:0000313" key="8">
    <source>
        <dbReference type="Proteomes" id="UP000000771"/>
    </source>
</evidence>
<dbReference type="EMBL" id="CP001631">
    <property type="protein sequence ID" value="ACU54443.1"/>
    <property type="molecule type" value="Genomic_DNA"/>
</dbReference>
<dbReference type="KEGG" id="afo:Afer_1520"/>
<accession>C7M0D5</accession>
<comment type="similarity">
    <text evidence="2">Belongs to the bacterial solute-binding protein 5 family.</text>
</comment>
<dbReference type="HOGENOM" id="CLU_017028_8_1_11"/>
<feature type="domain" description="Solute-binding protein family 5" evidence="6">
    <location>
        <begin position="105"/>
        <end position="510"/>
    </location>
</feature>
<evidence type="ECO:0000313" key="7">
    <source>
        <dbReference type="EMBL" id="ACU54443.1"/>
    </source>
</evidence>
<dbReference type="SUPFAM" id="SSF53850">
    <property type="entry name" value="Periplasmic binding protein-like II"/>
    <property type="match status" value="1"/>
</dbReference>
<dbReference type="PROSITE" id="PS51257">
    <property type="entry name" value="PROKAR_LIPOPROTEIN"/>
    <property type="match status" value="1"/>
</dbReference>
<evidence type="ECO:0000256" key="2">
    <source>
        <dbReference type="ARBA" id="ARBA00005695"/>
    </source>
</evidence>
<dbReference type="GO" id="GO:1904680">
    <property type="term" value="F:peptide transmembrane transporter activity"/>
    <property type="evidence" value="ECO:0007669"/>
    <property type="project" value="TreeGrafter"/>
</dbReference>
<dbReference type="Pfam" id="PF00496">
    <property type="entry name" value="SBP_bac_5"/>
    <property type="match status" value="1"/>
</dbReference>
<dbReference type="RefSeq" id="WP_015798922.1">
    <property type="nucleotide sequence ID" value="NC_013124.1"/>
</dbReference>
<keyword evidence="3" id="KW-0813">Transport</keyword>
<name>C7M0D5_ACIFD</name>
<evidence type="ECO:0000256" key="1">
    <source>
        <dbReference type="ARBA" id="ARBA00004196"/>
    </source>
</evidence>
<organism evidence="7 8">
    <name type="scientific">Acidimicrobium ferrooxidans (strain DSM 10331 / JCM 15462 / NBRC 103882 / ICP)</name>
    <dbReference type="NCBI Taxonomy" id="525909"/>
    <lineage>
        <taxon>Bacteria</taxon>
        <taxon>Bacillati</taxon>
        <taxon>Actinomycetota</taxon>
        <taxon>Acidimicrobiia</taxon>
        <taxon>Acidimicrobiales</taxon>
        <taxon>Acidimicrobiaceae</taxon>
        <taxon>Acidimicrobium</taxon>
    </lineage>
</organism>
<dbReference type="eggNOG" id="COG0747">
    <property type="taxonomic scope" value="Bacteria"/>
</dbReference>
<dbReference type="InterPro" id="IPR000914">
    <property type="entry name" value="SBP_5_dom"/>
</dbReference>
<dbReference type="InterPro" id="IPR039424">
    <property type="entry name" value="SBP_5"/>
</dbReference>
<dbReference type="Gene3D" id="3.40.190.10">
    <property type="entry name" value="Periplasmic binding protein-like II"/>
    <property type="match status" value="1"/>
</dbReference>
<evidence type="ECO:0000256" key="3">
    <source>
        <dbReference type="ARBA" id="ARBA00022448"/>
    </source>
</evidence>
<dbReference type="Gene3D" id="3.10.105.10">
    <property type="entry name" value="Dipeptide-binding Protein, Domain 3"/>
    <property type="match status" value="1"/>
</dbReference>
<proteinExistence type="inferred from homology"/>
<feature type="chain" id="PRO_5002979851" evidence="5">
    <location>
        <begin position="27"/>
        <end position="610"/>
    </location>
</feature>
<dbReference type="GO" id="GO:0015833">
    <property type="term" value="P:peptide transport"/>
    <property type="evidence" value="ECO:0007669"/>
    <property type="project" value="TreeGrafter"/>
</dbReference>
<evidence type="ECO:0000256" key="4">
    <source>
        <dbReference type="ARBA" id="ARBA00022729"/>
    </source>
</evidence>
<gene>
    <name evidence="7" type="ordered locus">Afer_1520</name>
</gene>
<evidence type="ECO:0000256" key="5">
    <source>
        <dbReference type="SAM" id="SignalP"/>
    </source>
</evidence>
<dbReference type="AlphaFoldDB" id="C7M0D5"/>
<reference evidence="7 8" key="1">
    <citation type="journal article" date="2009" name="Stand. Genomic Sci.">
        <title>Complete genome sequence of Acidimicrobium ferrooxidans type strain (ICP).</title>
        <authorList>
            <person name="Clum A."/>
            <person name="Nolan M."/>
            <person name="Lang E."/>
            <person name="Glavina Del Rio T."/>
            <person name="Tice H."/>
            <person name="Copeland A."/>
            <person name="Cheng J.F."/>
            <person name="Lucas S."/>
            <person name="Chen F."/>
            <person name="Bruce D."/>
            <person name="Goodwin L."/>
            <person name="Pitluck S."/>
            <person name="Ivanova N."/>
            <person name="Mavrommatis K."/>
            <person name="Mikhailova N."/>
            <person name="Pati A."/>
            <person name="Chen A."/>
            <person name="Palaniappan K."/>
            <person name="Goker M."/>
            <person name="Spring S."/>
            <person name="Land M."/>
            <person name="Hauser L."/>
            <person name="Chang Y.J."/>
            <person name="Jeffries C.C."/>
            <person name="Chain P."/>
            <person name="Bristow J."/>
            <person name="Eisen J.A."/>
            <person name="Markowitz V."/>
            <person name="Hugenholtz P."/>
            <person name="Kyrpides N.C."/>
            <person name="Klenk H.P."/>
            <person name="Lapidus A."/>
        </authorList>
    </citation>
    <scope>NUCLEOTIDE SEQUENCE [LARGE SCALE GENOMIC DNA]</scope>
    <source>
        <strain evidence="8">DSM 10331 / JCM 15462 / NBRC 103882 / ICP</strain>
    </source>
</reference>
<dbReference type="GO" id="GO:0030313">
    <property type="term" value="C:cell envelope"/>
    <property type="evidence" value="ECO:0007669"/>
    <property type="project" value="UniProtKB-SubCell"/>
</dbReference>
<protein>
    <submittedName>
        <fullName evidence="7">Extracellular solute-binding protein family 5</fullName>
    </submittedName>
</protein>
<comment type="subcellular location">
    <subcellularLocation>
        <location evidence="1">Cell envelope</location>
    </subcellularLocation>
</comment>
<dbReference type="STRING" id="525909.Afer_1520"/>
<evidence type="ECO:0000259" key="6">
    <source>
        <dbReference type="Pfam" id="PF00496"/>
    </source>
</evidence>